<dbReference type="Pfam" id="PF13439">
    <property type="entry name" value="Glyco_transf_4"/>
    <property type="match status" value="1"/>
</dbReference>
<dbReference type="PANTHER" id="PTHR12526:SF600">
    <property type="entry name" value="GLYCOSYL TRANSFERASE GROUP 1"/>
    <property type="match status" value="1"/>
</dbReference>
<reference evidence="2 3" key="1">
    <citation type="submission" date="2021-08" db="EMBL/GenBank/DDBJ databases">
        <title>Draft genome sequence of Spirulina subsalsa with high tolerance to salinity and hype-accumulation of phycocyanin.</title>
        <authorList>
            <person name="Pei H."/>
            <person name="Jiang L."/>
        </authorList>
    </citation>
    <scope>NUCLEOTIDE SEQUENCE [LARGE SCALE GENOMIC DNA]</scope>
    <source>
        <strain evidence="2 3">FACHB-351</strain>
    </source>
</reference>
<dbReference type="EMBL" id="JAIHOM010000016">
    <property type="protein sequence ID" value="MCW6035585.1"/>
    <property type="molecule type" value="Genomic_DNA"/>
</dbReference>
<dbReference type="Proteomes" id="UP001526426">
    <property type="component" value="Unassembled WGS sequence"/>
</dbReference>
<feature type="domain" description="Glycosyltransferase subfamily 4-like N-terminal" evidence="1">
    <location>
        <begin position="17"/>
        <end position="218"/>
    </location>
</feature>
<dbReference type="SUPFAM" id="SSF53756">
    <property type="entry name" value="UDP-Glycosyltransferase/glycogen phosphorylase"/>
    <property type="match status" value="1"/>
</dbReference>
<evidence type="ECO:0000313" key="2">
    <source>
        <dbReference type="EMBL" id="MCW6035585.1"/>
    </source>
</evidence>
<dbReference type="Gene3D" id="3.40.50.2000">
    <property type="entry name" value="Glycogen Phosphorylase B"/>
    <property type="match status" value="2"/>
</dbReference>
<protein>
    <submittedName>
        <fullName evidence="2">Glycosyltransferase family 4 protein</fullName>
    </submittedName>
</protein>
<proteinExistence type="predicted"/>
<dbReference type="InterPro" id="IPR028098">
    <property type="entry name" value="Glyco_trans_4-like_N"/>
</dbReference>
<dbReference type="CDD" id="cd03801">
    <property type="entry name" value="GT4_PimA-like"/>
    <property type="match status" value="1"/>
</dbReference>
<comment type="caution">
    <text evidence="2">The sequence shown here is derived from an EMBL/GenBank/DDBJ whole genome shotgun (WGS) entry which is preliminary data.</text>
</comment>
<accession>A0ABT3L254</accession>
<gene>
    <name evidence="2" type="ORF">K4A83_04760</name>
</gene>
<sequence>MKILMLSATFPYPPTRGGTQVRTFNLLNYLRDRHSITLVTQNTPDVTPSEIEVLREKVAQLQVFPRLAPDAATGGLWGKIQRFTQFWREGTPPSVLAVFSPLMQAWITERVEQGLFDVITCEHSVNEIFVQPQWKNQVRTVVNIHSSVYATCQQQLNTQTADNPLRDRLNLPLLKKYEQKYCHKFSHLVATTPEDQASLQQLSPSSSISVIPNGVDLELFPPRSQDPGGQKLVFIGAMDNTPNIDAVCFFSREIFPQLRQKYPEITLDLVGARPVSSVQELSRIPGVNVTGKVPSMVDYLHQATICVVPMRTGFGIKNKTLEAMAAGIPVVGSDRGLEGLRVDETGVPLAALRANTIPEYISAVDRLLQDATLRAEISQNARQLIEENYTWEEAGRRYEQVLLGNR</sequence>
<dbReference type="Pfam" id="PF13692">
    <property type="entry name" value="Glyco_trans_1_4"/>
    <property type="match status" value="1"/>
</dbReference>
<name>A0ABT3L254_9CYAN</name>
<dbReference type="RefSeq" id="WP_265263295.1">
    <property type="nucleotide sequence ID" value="NZ_JAIHOM010000016.1"/>
</dbReference>
<evidence type="ECO:0000259" key="1">
    <source>
        <dbReference type="Pfam" id="PF13439"/>
    </source>
</evidence>
<organism evidence="2 3">
    <name type="scientific">Spirulina subsalsa FACHB-351</name>
    <dbReference type="NCBI Taxonomy" id="234711"/>
    <lineage>
        <taxon>Bacteria</taxon>
        <taxon>Bacillati</taxon>
        <taxon>Cyanobacteriota</taxon>
        <taxon>Cyanophyceae</taxon>
        <taxon>Spirulinales</taxon>
        <taxon>Spirulinaceae</taxon>
        <taxon>Spirulina</taxon>
    </lineage>
</organism>
<evidence type="ECO:0000313" key="3">
    <source>
        <dbReference type="Proteomes" id="UP001526426"/>
    </source>
</evidence>
<dbReference type="PANTHER" id="PTHR12526">
    <property type="entry name" value="GLYCOSYLTRANSFERASE"/>
    <property type="match status" value="1"/>
</dbReference>
<keyword evidence="3" id="KW-1185">Reference proteome</keyword>